<dbReference type="GO" id="GO:0016616">
    <property type="term" value="F:oxidoreductase activity, acting on the CH-OH group of donors, NAD or NADP as acceptor"/>
    <property type="evidence" value="ECO:0007669"/>
    <property type="project" value="InterPro"/>
</dbReference>
<evidence type="ECO:0000259" key="6">
    <source>
        <dbReference type="Pfam" id="PF02826"/>
    </source>
</evidence>
<organism evidence="7 8">
    <name type="scientific">Pelosinus propionicus DSM 13327</name>
    <dbReference type="NCBI Taxonomy" id="1123291"/>
    <lineage>
        <taxon>Bacteria</taxon>
        <taxon>Bacillati</taxon>
        <taxon>Bacillota</taxon>
        <taxon>Negativicutes</taxon>
        <taxon>Selenomonadales</taxon>
        <taxon>Sporomusaceae</taxon>
        <taxon>Pelosinus</taxon>
    </lineage>
</organism>
<evidence type="ECO:0000313" key="7">
    <source>
        <dbReference type="EMBL" id="SFL74982.1"/>
    </source>
</evidence>
<dbReference type="STRING" id="1123291.SAMN04490355_101643"/>
<evidence type="ECO:0000313" key="8">
    <source>
        <dbReference type="Proteomes" id="UP000199520"/>
    </source>
</evidence>
<dbReference type="RefSeq" id="WP_090936389.1">
    <property type="nucleotide sequence ID" value="NZ_FOTS01000016.1"/>
</dbReference>
<feature type="domain" description="D-isomer specific 2-hydroxyacid dehydrogenase catalytic" evidence="5">
    <location>
        <begin position="6"/>
        <end position="311"/>
    </location>
</feature>
<accession>A0A1I4K823</accession>
<dbReference type="Proteomes" id="UP000199520">
    <property type="component" value="Unassembled WGS sequence"/>
</dbReference>
<sequence>MEIIALTGEYDPEIKALFSKMVPNGFKLKEISAASQYDELHDANYIILRILSLNEEVINSLPNLKLIQRWGVGYDKVDIIAAGKNNIPVAITSGMNASSVSEMAILLILAVYRKLICLHNNVLEGRWQQGGLGSTSYTIDGKIVGLIGLGSIGKQVAKKVMAFGATVQYYDVFRLSPEEEEKLGIQYVELKQLLKTSDIVSLHVPLTDKTKHLICKDTIELMKPMAIIINTARGPIIKEDDLEEALQNKRILGAGLDCLENEPANENNPLLKLKNIVVTPHMGGSTADINASMAKRCIENILKISNGQALPKTDVVNAQYFVNQQI</sequence>
<proteinExistence type="inferred from homology"/>
<dbReference type="GO" id="GO:0051287">
    <property type="term" value="F:NAD binding"/>
    <property type="evidence" value="ECO:0007669"/>
    <property type="project" value="InterPro"/>
</dbReference>
<dbReference type="InterPro" id="IPR006139">
    <property type="entry name" value="D-isomer_2_OHA_DH_cat_dom"/>
</dbReference>
<dbReference type="Pfam" id="PF02826">
    <property type="entry name" value="2-Hacid_dh_C"/>
    <property type="match status" value="1"/>
</dbReference>
<dbReference type="Pfam" id="PF00389">
    <property type="entry name" value="2-Hacid_dh"/>
    <property type="match status" value="1"/>
</dbReference>
<dbReference type="PANTHER" id="PTHR43761">
    <property type="entry name" value="D-ISOMER SPECIFIC 2-HYDROXYACID DEHYDROGENASE FAMILY PROTEIN (AFU_ORTHOLOGUE AFUA_1G13630)"/>
    <property type="match status" value="1"/>
</dbReference>
<protein>
    <submittedName>
        <fullName evidence="7">D-3-phosphoglycerate dehydrogenase</fullName>
    </submittedName>
</protein>
<evidence type="ECO:0000256" key="1">
    <source>
        <dbReference type="ARBA" id="ARBA00005854"/>
    </source>
</evidence>
<dbReference type="AlphaFoldDB" id="A0A1I4K823"/>
<name>A0A1I4K823_9FIRM</name>
<dbReference type="FunFam" id="3.40.50.720:FF:000203">
    <property type="entry name" value="D-3-phosphoglycerate dehydrogenase (SerA)"/>
    <property type="match status" value="1"/>
</dbReference>
<evidence type="ECO:0000256" key="4">
    <source>
        <dbReference type="RuleBase" id="RU003719"/>
    </source>
</evidence>
<dbReference type="Gene3D" id="3.40.50.720">
    <property type="entry name" value="NAD(P)-binding Rossmann-like Domain"/>
    <property type="match status" value="2"/>
</dbReference>
<feature type="domain" description="D-isomer specific 2-hydroxyacid dehydrogenase NAD-binding" evidence="6">
    <location>
        <begin position="106"/>
        <end position="283"/>
    </location>
</feature>
<dbReference type="SUPFAM" id="SSF51735">
    <property type="entry name" value="NAD(P)-binding Rossmann-fold domains"/>
    <property type="match status" value="1"/>
</dbReference>
<dbReference type="InterPro" id="IPR050418">
    <property type="entry name" value="D-iso_2-hydroxyacid_DH_PdxB"/>
</dbReference>
<reference evidence="8" key="1">
    <citation type="submission" date="2016-10" db="EMBL/GenBank/DDBJ databases">
        <authorList>
            <person name="Varghese N."/>
            <person name="Submissions S."/>
        </authorList>
    </citation>
    <scope>NUCLEOTIDE SEQUENCE [LARGE SCALE GENOMIC DNA]</scope>
    <source>
        <strain evidence="8">DSM 13327</strain>
    </source>
</reference>
<gene>
    <name evidence="7" type="ORF">SAMN04490355_101643</name>
</gene>
<comment type="similarity">
    <text evidence="1 4">Belongs to the D-isomer specific 2-hydroxyacid dehydrogenase family.</text>
</comment>
<dbReference type="CDD" id="cd12175">
    <property type="entry name" value="2-Hacid_dh_11"/>
    <property type="match status" value="1"/>
</dbReference>
<dbReference type="InterPro" id="IPR036291">
    <property type="entry name" value="NAD(P)-bd_dom_sf"/>
</dbReference>
<evidence type="ECO:0000259" key="5">
    <source>
        <dbReference type="Pfam" id="PF00389"/>
    </source>
</evidence>
<evidence type="ECO:0000256" key="2">
    <source>
        <dbReference type="ARBA" id="ARBA00023002"/>
    </source>
</evidence>
<dbReference type="EMBL" id="FOTS01000016">
    <property type="protein sequence ID" value="SFL74982.1"/>
    <property type="molecule type" value="Genomic_DNA"/>
</dbReference>
<dbReference type="OrthoDB" id="9805416at2"/>
<dbReference type="SUPFAM" id="SSF52283">
    <property type="entry name" value="Formate/glycerate dehydrogenase catalytic domain-like"/>
    <property type="match status" value="1"/>
</dbReference>
<keyword evidence="8" id="KW-1185">Reference proteome</keyword>
<keyword evidence="2 4" id="KW-0560">Oxidoreductase</keyword>
<dbReference type="InterPro" id="IPR006140">
    <property type="entry name" value="D-isomer_DH_NAD-bd"/>
</dbReference>
<dbReference type="PANTHER" id="PTHR43761:SF1">
    <property type="entry name" value="D-ISOMER SPECIFIC 2-HYDROXYACID DEHYDROGENASE CATALYTIC DOMAIN-CONTAINING PROTEIN-RELATED"/>
    <property type="match status" value="1"/>
</dbReference>
<evidence type="ECO:0000256" key="3">
    <source>
        <dbReference type="ARBA" id="ARBA00023027"/>
    </source>
</evidence>
<keyword evidence="3" id="KW-0520">NAD</keyword>